<keyword evidence="2" id="KW-0808">Transferase</keyword>
<evidence type="ECO:0000313" key="3">
    <source>
        <dbReference type="Proteomes" id="UP000034231"/>
    </source>
</evidence>
<dbReference type="CDD" id="cd04301">
    <property type="entry name" value="NAT_SF"/>
    <property type="match status" value="1"/>
</dbReference>
<feature type="domain" description="N-acetyltransferase" evidence="1">
    <location>
        <begin position="15"/>
        <end position="182"/>
    </location>
</feature>
<name>A0A0G0LDF5_9BACT</name>
<dbReference type="Gene3D" id="3.40.630.30">
    <property type="match status" value="1"/>
</dbReference>
<dbReference type="EMBL" id="LBTX01000003">
    <property type="protein sequence ID" value="KKQ50656.1"/>
    <property type="molecule type" value="Genomic_DNA"/>
</dbReference>
<gene>
    <name evidence="2" type="ORF">US68_C0003G0022</name>
</gene>
<dbReference type="PANTHER" id="PTHR43415:SF3">
    <property type="entry name" value="GNAT-FAMILY ACETYLTRANSFERASE"/>
    <property type="match status" value="1"/>
</dbReference>
<protein>
    <submittedName>
        <fullName evidence="2">GNAT family acetyltransferase</fullName>
    </submittedName>
</protein>
<reference evidence="2 3" key="1">
    <citation type="journal article" date="2015" name="Nature">
        <title>rRNA introns, odd ribosomes, and small enigmatic genomes across a large radiation of phyla.</title>
        <authorList>
            <person name="Brown C.T."/>
            <person name="Hug L.A."/>
            <person name="Thomas B.C."/>
            <person name="Sharon I."/>
            <person name="Castelle C.J."/>
            <person name="Singh A."/>
            <person name="Wilkins M.J."/>
            <person name="Williams K.H."/>
            <person name="Banfield J.F."/>
        </authorList>
    </citation>
    <scope>NUCLEOTIDE SEQUENCE [LARGE SCALE GENOMIC DNA]</scope>
</reference>
<comment type="caution">
    <text evidence="2">The sequence shown here is derived from an EMBL/GenBank/DDBJ whole genome shotgun (WGS) entry which is preliminary data.</text>
</comment>
<organism evidence="2 3">
    <name type="scientific">Candidatus Shapirobacteria bacterium GW2011_GWE1_38_10</name>
    <dbReference type="NCBI Taxonomy" id="1618488"/>
    <lineage>
        <taxon>Bacteria</taxon>
        <taxon>Candidatus Shapironibacteriota</taxon>
    </lineage>
</organism>
<proteinExistence type="predicted"/>
<dbReference type="InterPro" id="IPR000182">
    <property type="entry name" value="GNAT_dom"/>
</dbReference>
<dbReference type="PANTHER" id="PTHR43415">
    <property type="entry name" value="SPERMIDINE N(1)-ACETYLTRANSFERASE"/>
    <property type="match status" value="1"/>
</dbReference>
<dbReference type="AlphaFoldDB" id="A0A0G0LDF5"/>
<dbReference type="Proteomes" id="UP000034231">
    <property type="component" value="Unassembled WGS sequence"/>
</dbReference>
<evidence type="ECO:0000313" key="2">
    <source>
        <dbReference type="EMBL" id="KKQ50656.1"/>
    </source>
</evidence>
<sequence>MKIVYQGFTASGQKLIIRYPLARDLLQVWRYFNKLSAEKTFITYQGEKVSKKDEAQWLDKKIKDITQKKLVLLFVFIDGKLSGVSDITLKERVQKHIGTFGITLASTARGQGIGKILMSLIISQAQKKLPSLKTITLDCFANNQVALNLYKSLGFIEYGRLPKGLNYRDTLVDEISMYKPIE</sequence>
<dbReference type="PROSITE" id="PS51186">
    <property type="entry name" value="GNAT"/>
    <property type="match status" value="1"/>
</dbReference>
<dbReference type="SUPFAM" id="SSF55729">
    <property type="entry name" value="Acyl-CoA N-acyltransferases (Nat)"/>
    <property type="match status" value="1"/>
</dbReference>
<dbReference type="InterPro" id="IPR016181">
    <property type="entry name" value="Acyl_CoA_acyltransferase"/>
</dbReference>
<dbReference type="GO" id="GO:0016747">
    <property type="term" value="F:acyltransferase activity, transferring groups other than amino-acyl groups"/>
    <property type="evidence" value="ECO:0007669"/>
    <property type="project" value="InterPro"/>
</dbReference>
<accession>A0A0G0LDF5</accession>
<evidence type="ECO:0000259" key="1">
    <source>
        <dbReference type="PROSITE" id="PS51186"/>
    </source>
</evidence>
<dbReference type="Pfam" id="PF00583">
    <property type="entry name" value="Acetyltransf_1"/>
    <property type="match status" value="1"/>
</dbReference>